<feature type="domain" description="Glycosyl transferase family 1" evidence="2">
    <location>
        <begin position="172"/>
        <end position="329"/>
    </location>
</feature>
<dbReference type="InterPro" id="IPR001296">
    <property type="entry name" value="Glyco_trans_1"/>
</dbReference>
<dbReference type="EMBL" id="CATKSH010000005">
    <property type="protein sequence ID" value="CAI9120291.1"/>
    <property type="molecule type" value="Genomic_DNA"/>
</dbReference>
<evidence type="ECO:0000256" key="1">
    <source>
        <dbReference type="ARBA" id="ARBA00022679"/>
    </source>
</evidence>
<dbReference type="AlphaFoldDB" id="A0AA35XW01"/>
<keyword evidence="4" id="KW-1185">Reference proteome</keyword>
<proteinExistence type="predicted"/>
<accession>A0AA35XW01</accession>
<name>A0AA35XW01_9PROT</name>
<comment type="caution">
    <text evidence="3">The sequence shown here is derived from an EMBL/GenBank/DDBJ whole genome shotgun (WGS) entry which is preliminary data.</text>
</comment>
<dbReference type="GO" id="GO:0009103">
    <property type="term" value="P:lipopolysaccharide biosynthetic process"/>
    <property type="evidence" value="ECO:0007669"/>
    <property type="project" value="TreeGrafter"/>
</dbReference>
<reference evidence="3" key="1">
    <citation type="submission" date="2023-03" db="EMBL/GenBank/DDBJ databases">
        <authorList>
            <person name="Cleenwerck I."/>
        </authorList>
    </citation>
    <scope>NUCLEOTIDE SEQUENCE</scope>
    <source>
        <strain evidence="3">LMG 32879</strain>
    </source>
</reference>
<dbReference type="PANTHER" id="PTHR46401">
    <property type="entry name" value="GLYCOSYLTRANSFERASE WBBK-RELATED"/>
    <property type="match status" value="1"/>
</dbReference>
<dbReference type="GO" id="GO:0016757">
    <property type="term" value="F:glycosyltransferase activity"/>
    <property type="evidence" value="ECO:0007669"/>
    <property type="project" value="InterPro"/>
</dbReference>
<sequence length="361" mass="39757">MTVLTILPPRESYSSNSAGAISLLVSRLAFPGDVVLGGPVDGAPLSGGRFRPIHDLGRAWHWLSHSARYQLSCQCVARRLRPNLIEVHNKPQLALAMSRFAPVQLILHNDPQEMRGARSPREREKLLSKLHVITVSDWLRRRFLEDIDAAPVTVMPNCIDLAGLPPRAEPRAREILFVGRIVADKGVDAFVRAWGNVGRRLPGWSASMIGADRFQKNAPRTAFVSAVEREADVAGVAHWGYQPYEVVLQAMARASIVVVPSRWLEPFGLTALEAMASGAAVIASRNGGLPEVVGDAALHANPDVPDQLENAILHLASNDSERKALSERGLVRARQFDVIMARQRLKFIRTQTMELSGRSHR</sequence>
<evidence type="ECO:0000313" key="4">
    <source>
        <dbReference type="Proteomes" id="UP001176960"/>
    </source>
</evidence>
<dbReference type="Gene3D" id="3.40.50.2000">
    <property type="entry name" value="Glycogen Phosphorylase B"/>
    <property type="match status" value="2"/>
</dbReference>
<gene>
    <name evidence="3" type="ORF">LMG32879_001123</name>
</gene>
<dbReference type="Pfam" id="PF00534">
    <property type="entry name" value="Glycos_transf_1"/>
    <property type="match status" value="1"/>
</dbReference>
<dbReference type="Proteomes" id="UP001176960">
    <property type="component" value="Unassembled WGS sequence"/>
</dbReference>
<dbReference type="RefSeq" id="WP_289842533.1">
    <property type="nucleotide sequence ID" value="NZ_CATKSH010000005.1"/>
</dbReference>
<dbReference type="SUPFAM" id="SSF53756">
    <property type="entry name" value="UDP-Glycosyltransferase/glycogen phosphorylase"/>
    <property type="match status" value="1"/>
</dbReference>
<keyword evidence="1" id="KW-0808">Transferase</keyword>
<dbReference type="PANTHER" id="PTHR46401:SF2">
    <property type="entry name" value="GLYCOSYLTRANSFERASE WBBK-RELATED"/>
    <property type="match status" value="1"/>
</dbReference>
<protein>
    <submittedName>
        <fullName evidence="3">Glycosyltransferase family 4 protein</fullName>
    </submittedName>
</protein>
<evidence type="ECO:0000259" key="2">
    <source>
        <dbReference type="Pfam" id="PF00534"/>
    </source>
</evidence>
<evidence type="ECO:0000313" key="3">
    <source>
        <dbReference type="EMBL" id="CAI9120291.1"/>
    </source>
</evidence>
<organism evidence="3 4">
    <name type="scientific">Brytella acorum</name>
    <dbReference type="NCBI Taxonomy" id="2959299"/>
    <lineage>
        <taxon>Bacteria</taxon>
        <taxon>Pseudomonadati</taxon>
        <taxon>Pseudomonadota</taxon>
        <taxon>Alphaproteobacteria</taxon>
        <taxon>Acetobacterales</taxon>
        <taxon>Acetobacteraceae</taxon>
        <taxon>Brytella</taxon>
    </lineage>
</organism>
<dbReference type="CDD" id="cd03801">
    <property type="entry name" value="GT4_PimA-like"/>
    <property type="match status" value="1"/>
</dbReference>